<evidence type="ECO:0000256" key="1">
    <source>
        <dbReference type="SAM" id="SignalP"/>
    </source>
</evidence>
<sequence length="360" mass="41554">MIKYFLTICLVLAGLLKSYAQSDSLTWEEKFALLEAEMDSMSIFYLLDSILASSPLKYSEFNARMSYNSNVLNAGRNYGVNQHSMSPGMSYYHSTGLYADYAGFWNSQTTPEYNLSIFSFGYLGSFSKKWNYSLSYERWWYHQIESTGLNNNLGGNITYRNKLIYATIDYSLLFGERSAHRLIGSLSGNVSLGKWWCFKSIKLLPSLSSTFGNSLITTRFEGNIIEEFRSNQTLRTNFRSDEFQSYANTVLSDQEKEALRQIRESRNLTTREKITQQMKIYLTNDDVLNYLYALLDTTEEKYGIMNYNFSLPLMLATEKFSFLISYTYSVPVQLPGEDYALDPVGYFGASVIYRIPFNYK</sequence>
<dbReference type="RefSeq" id="WP_395416140.1">
    <property type="nucleotide sequence ID" value="NZ_JBIPKE010000011.1"/>
</dbReference>
<evidence type="ECO:0000313" key="2">
    <source>
        <dbReference type="EMBL" id="MFH6982429.1"/>
    </source>
</evidence>
<reference evidence="2 3" key="1">
    <citation type="journal article" date="2013" name="Int. J. Syst. Evol. Microbiol.">
        <title>Marinoscillum luteum sp. nov., isolated from marine sediment.</title>
        <authorList>
            <person name="Cha I.T."/>
            <person name="Park S.J."/>
            <person name="Kim S.J."/>
            <person name="Kim J.G."/>
            <person name="Jung M.Y."/>
            <person name="Shin K.S."/>
            <person name="Kwon K.K."/>
            <person name="Yang S.H."/>
            <person name="Seo Y.S."/>
            <person name="Rhee S.K."/>
        </authorList>
    </citation>
    <scope>NUCLEOTIDE SEQUENCE [LARGE SCALE GENOMIC DNA]</scope>
    <source>
        <strain evidence="2 3">KCTC 23939</strain>
    </source>
</reference>
<evidence type="ECO:0008006" key="4">
    <source>
        <dbReference type="Google" id="ProtNLM"/>
    </source>
</evidence>
<protein>
    <recommendedName>
        <fullName evidence="4">DUF3078 domain-containing protein</fullName>
    </recommendedName>
</protein>
<feature type="signal peptide" evidence="1">
    <location>
        <begin position="1"/>
        <end position="22"/>
    </location>
</feature>
<accession>A0ABW7N6V6</accession>
<keyword evidence="1" id="KW-0732">Signal</keyword>
<feature type="chain" id="PRO_5047031652" description="DUF3078 domain-containing protein" evidence="1">
    <location>
        <begin position="23"/>
        <end position="360"/>
    </location>
</feature>
<name>A0ABW7N6V6_9BACT</name>
<proteinExistence type="predicted"/>
<comment type="caution">
    <text evidence="2">The sequence shown here is derived from an EMBL/GenBank/DDBJ whole genome shotgun (WGS) entry which is preliminary data.</text>
</comment>
<keyword evidence="3" id="KW-1185">Reference proteome</keyword>
<organism evidence="2 3">
    <name type="scientific">Marinoscillum luteum</name>
    <dbReference type="NCBI Taxonomy" id="861051"/>
    <lineage>
        <taxon>Bacteria</taxon>
        <taxon>Pseudomonadati</taxon>
        <taxon>Bacteroidota</taxon>
        <taxon>Cytophagia</taxon>
        <taxon>Cytophagales</taxon>
        <taxon>Reichenbachiellaceae</taxon>
        <taxon>Marinoscillum</taxon>
    </lineage>
</organism>
<dbReference type="EMBL" id="JBIPKE010000011">
    <property type="protein sequence ID" value="MFH6982429.1"/>
    <property type="molecule type" value="Genomic_DNA"/>
</dbReference>
<evidence type="ECO:0000313" key="3">
    <source>
        <dbReference type="Proteomes" id="UP001610063"/>
    </source>
</evidence>
<gene>
    <name evidence="2" type="ORF">ACHKAR_03215</name>
</gene>
<dbReference type="Proteomes" id="UP001610063">
    <property type="component" value="Unassembled WGS sequence"/>
</dbReference>